<feature type="domain" description="Actinobacteria/chloroflexi VLRF1 release factor" evidence="1">
    <location>
        <begin position="82"/>
        <end position="204"/>
    </location>
</feature>
<dbReference type="Pfam" id="PF18859">
    <property type="entry name" value="acVLRF1"/>
    <property type="match status" value="1"/>
</dbReference>
<accession>A0A1H1GFF1</accession>
<dbReference type="Proteomes" id="UP000181917">
    <property type="component" value="Unassembled WGS sequence"/>
</dbReference>
<reference evidence="2 3" key="1">
    <citation type="submission" date="2016-10" db="EMBL/GenBank/DDBJ databases">
        <authorList>
            <person name="de Groot N.N."/>
        </authorList>
    </citation>
    <scope>NUCLEOTIDE SEQUENCE [LARGE SCALE GENOMIC DNA]</scope>
    <source>
        <strain evidence="2 3">DSM 20117</strain>
    </source>
</reference>
<dbReference type="OrthoDB" id="3728778at2"/>
<dbReference type="RefSeq" id="WP_074702239.1">
    <property type="nucleotide sequence ID" value="NZ_CP018863.1"/>
</dbReference>
<protein>
    <recommendedName>
        <fullName evidence="1">Actinobacteria/chloroflexi VLRF1 release factor domain-containing protein</fullName>
    </recommendedName>
</protein>
<dbReference type="InterPro" id="IPR040783">
    <property type="entry name" value="VLRF1"/>
</dbReference>
<gene>
    <name evidence="2" type="ORF">SAMN04489742_4035</name>
</gene>
<dbReference type="STRING" id="37928.SAMN04489742_4035"/>
<dbReference type="InterPro" id="IPR042226">
    <property type="entry name" value="eFR1_2_sf"/>
</dbReference>
<evidence type="ECO:0000313" key="2">
    <source>
        <dbReference type="EMBL" id="SDR11628.1"/>
    </source>
</evidence>
<dbReference type="EMBL" id="FNKH01000002">
    <property type="protein sequence ID" value="SDR11628.1"/>
    <property type="molecule type" value="Genomic_DNA"/>
</dbReference>
<keyword evidence="3" id="KW-1185">Reference proteome</keyword>
<name>A0A1H1GFF1_9MICC</name>
<dbReference type="Gene3D" id="3.30.420.60">
    <property type="entry name" value="eRF1 domain 2"/>
    <property type="match status" value="1"/>
</dbReference>
<dbReference type="SUPFAM" id="SSF53137">
    <property type="entry name" value="Translational machinery components"/>
    <property type="match status" value="1"/>
</dbReference>
<evidence type="ECO:0000259" key="1">
    <source>
        <dbReference type="Pfam" id="PF18859"/>
    </source>
</evidence>
<sequence length="225" mass="23854">MARTKTIYLPPGRLRAWADRFAAEHGDPLCEVNSPKPGSGVVLSCPDGFAVRLRLPWEQLTPALAVDAWPEQLAAAAASIGTCGLILLRRGGYSVGTSVQGQLTWSKSGTRYVQSRTAAGGWSQQRYARRRSNQADALVLTAAEYAAGHLPAAKPSCLATGGDKDMLRQLLADARLAGLAALPAAHLELNADPRQRQLAEVARELAGIKAVITWPTPGHNSETAG</sequence>
<evidence type="ECO:0000313" key="3">
    <source>
        <dbReference type="Proteomes" id="UP000181917"/>
    </source>
</evidence>
<dbReference type="AlphaFoldDB" id="A0A1H1GFF1"/>
<organism evidence="2 3">
    <name type="scientific">Crystallibacter crystallopoietes</name>
    <dbReference type="NCBI Taxonomy" id="37928"/>
    <lineage>
        <taxon>Bacteria</taxon>
        <taxon>Bacillati</taxon>
        <taxon>Actinomycetota</taxon>
        <taxon>Actinomycetes</taxon>
        <taxon>Micrococcales</taxon>
        <taxon>Micrococcaceae</taxon>
        <taxon>Crystallibacter</taxon>
    </lineage>
</organism>
<proteinExistence type="predicted"/>
<dbReference type="KEGG" id="acry:AC20117_19205"/>
<dbReference type="NCBIfam" id="NF041024">
    <property type="entry name" value="acVLRF1_NCBI"/>
    <property type="match status" value="1"/>
</dbReference>